<proteinExistence type="predicted"/>
<accession>A0AAV4NE92</accession>
<evidence type="ECO:0000256" key="1">
    <source>
        <dbReference type="SAM" id="MobiDB-lite"/>
    </source>
</evidence>
<protein>
    <submittedName>
        <fullName evidence="2">Uncharacterized protein</fullName>
    </submittedName>
</protein>
<dbReference type="Proteomes" id="UP001054837">
    <property type="component" value="Unassembled WGS sequence"/>
</dbReference>
<dbReference type="AlphaFoldDB" id="A0AAV4NE92"/>
<gene>
    <name evidence="2" type="ORF">CDAR_107451</name>
</gene>
<dbReference type="EMBL" id="BPLQ01001488">
    <property type="protein sequence ID" value="GIX82188.1"/>
    <property type="molecule type" value="Genomic_DNA"/>
</dbReference>
<evidence type="ECO:0000313" key="2">
    <source>
        <dbReference type="EMBL" id="GIX82188.1"/>
    </source>
</evidence>
<sequence length="127" mass="14290">MLFRGRDFRLEWCGEDLLGFGEGKNRLKSVSPVTRQQQGPFTKNPQPTVPVPQTYKRFPIIGFLCSSILPPSRKKKRERGGGHVINWDEEEAAEGVGCSWQRAPFVPSANKAASTPNWIIPRRLVAD</sequence>
<feature type="region of interest" description="Disordered" evidence="1">
    <location>
        <begin position="29"/>
        <end position="49"/>
    </location>
</feature>
<feature type="compositionally biased region" description="Polar residues" evidence="1">
    <location>
        <begin position="31"/>
        <end position="46"/>
    </location>
</feature>
<organism evidence="2 3">
    <name type="scientific">Caerostris darwini</name>
    <dbReference type="NCBI Taxonomy" id="1538125"/>
    <lineage>
        <taxon>Eukaryota</taxon>
        <taxon>Metazoa</taxon>
        <taxon>Ecdysozoa</taxon>
        <taxon>Arthropoda</taxon>
        <taxon>Chelicerata</taxon>
        <taxon>Arachnida</taxon>
        <taxon>Araneae</taxon>
        <taxon>Araneomorphae</taxon>
        <taxon>Entelegynae</taxon>
        <taxon>Araneoidea</taxon>
        <taxon>Araneidae</taxon>
        <taxon>Caerostris</taxon>
    </lineage>
</organism>
<evidence type="ECO:0000313" key="3">
    <source>
        <dbReference type="Proteomes" id="UP001054837"/>
    </source>
</evidence>
<reference evidence="2 3" key="1">
    <citation type="submission" date="2021-06" db="EMBL/GenBank/DDBJ databases">
        <title>Caerostris darwini draft genome.</title>
        <authorList>
            <person name="Kono N."/>
            <person name="Arakawa K."/>
        </authorList>
    </citation>
    <scope>NUCLEOTIDE SEQUENCE [LARGE SCALE GENOMIC DNA]</scope>
</reference>
<keyword evidence="3" id="KW-1185">Reference proteome</keyword>
<name>A0AAV4NE92_9ARAC</name>
<comment type="caution">
    <text evidence="2">The sequence shown here is derived from an EMBL/GenBank/DDBJ whole genome shotgun (WGS) entry which is preliminary data.</text>
</comment>